<sequence length="122" mass="13240">MRVLAIDHVQIAMPEGSEDRARGFYGEILGMKEIPKPQALAGRGGCWFASGAAQVHLGVEEGFRPARKAHPALLVEGLDEVLAKCQAAGLPTRPDAEIDGRRRVHVFDPFGNRLELMESSHG</sequence>
<dbReference type="AlphaFoldDB" id="A0A7V8SXV5"/>
<dbReference type="InterPro" id="IPR029068">
    <property type="entry name" value="Glyas_Bleomycin-R_OHBP_Dase"/>
</dbReference>
<dbReference type="Proteomes" id="UP000567293">
    <property type="component" value="Unassembled WGS sequence"/>
</dbReference>
<protein>
    <submittedName>
        <fullName evidence="2">Glyoxalase</fullName>
    </submittedName>
</protein>
<dbReference type="PROSITE" id="PS51819">
    <property type="entry name" value="VOC"/>
    <property type="match status" value="1"/>
</dbReference>
<dbReference type="PANTHER" id="PTHR39175:SF1">
    <property type="entry name" value="FAMILY PROTEIN, PUTATIVE (AFU_ORTHOLOGUE AFUA_3G15060)-RELATED"/>
    <property type="match status" value="1"/>
</dbReference>
<gene>
    <name evidence="2" type="ORF">HRJ53_15645</name>
</gene>
<keyword evidence="3" id="KW-1185">Reference proteome</keyword>
<dbReference type="InterPro" id="IPR004360">
    <property type="entry name" value="Glyas_Fos-R_dOase_dom"/>
</dbReference>
<dbReference type="PANTHER" id="PTHR39175">
    <property type="entry name" value="FAMILY PROTEIN, PUTATIVE (AFU_ORTHOLOGUE AFUA_3G15060)-RELATED"/>
    <property type="match status" value="1"/>
</dbReference>
<reference evidence="2" key="1">
    <citation type="submission" date="2020-06" db="EMBL/GenBank/DDBJ databases">
        <title>Legume-microbial interactions unlock mineral nutrients during tropical forest succession.</title>
        <authorList>
            <person name="Epihov D.Z."/>
        </authorList>
    </citation>
    <scope>NUCLEOTIDE SEQUENCE [LARGE SCALE GENOMIC DNA]</scope>
    <source>
        <strain evidence="2">Pan2503</strain>
    </source>
</reference>
<dbReference type="SUPFAM" id="SSF54593">
    <property type="entry name" value="Glyoxalase/Bleomycin resistance protein/Dihydroxybiphenyl dioxygenase"/>
    <property type="match status" value="1"/>
</dbReference>
<evidence type="ECO:0000313" key="3">
    <source>
        <dbReference type="Proteomes" id="UP000567293"/>
    </source>
</evidence>
<dbReference type="EMBL" id="JACDQQ010001503">
    <property type="protein sequence ID" value="MBA0086413.1"/>
    <property type="molecule type" value="Genomic_DNA"/>
</dbReference>
<accession>A0A7V8SXV5</accession>
<dbReference type="InterPro" id="IPR037523">
    <property type="entry name" value="VOC_core"/>
</dbReference>
<proteinExistence type="predicted"/>
<organism evidence="2 3">
    <name type="scientific">Candidatus Acidiferrum panamense</name>
    <dbReference type="NCBI Taxonomy" id="2741543"/>
    <lineage>
        <taxon>Bacteria</taxon>
        <taxon>Pseudomonadati</taxon>
        <taxon>Acidobacteriota</taxon>
        <taxon>Terriglobia</taxon>
        <taxon>Candidatus Acidiferrales</taxon>
        <taxon>Candidatus Acidiferrum</taxon>
    </lineage>
</organism>
<dbReference type="Gene3D" id="3.10.180.10">
    <property type="entry name" value="2,3-Dihydroxybiphenyl 1,2-Dioxygenase, domain 1"/>
    <property type="match status" value="1"/>
</dbReference>
<evidence type="ECO:0000259" key="1">
    <source>
        <dbReference type="PROSITE" id="PS51819"/>
    </source>
</evidence>
<dbReference type="Pfam" id="PF00903">
    <property type="entry name" value="Glyoxalase"/>
    <property type="match status" value="1"/>
</dbReference>
<comment type="caution">
    <text evidence="2">The sequence shown here is derived from an EMBL/GenBank/DDBJ whole genome shotgun (WGS) entry which is preliminary data.</text>
</comment>
<feature type="domain" description="VOC" evidence="1">
    <location>
        <begin position="5"/>
        <end position="119"/>
    </location>
</feature>
<name>A0A7V8SXV5_9BACT</name>
<evidence type="ECO:0000313" key="2">
    <source>
        <dbReference type="EMBL" id="MBA0086413.1"/>
    </source>
</evidence>